<evidence type="ECO:0000313" key="4">
    <source>
        <dbReference type="Proteomes" id="UP000324065"/>
    </source>
</evidence>
<dbReference type="OrthoDB" id="9804804at2"/>
<comment type="caution">
    <text evidence="3">The sequence shown here is derived from an EMBL/GenBank/DDBJ whole genome shotgun (WGS) entry which is preliminary data.</text>
</comment>
<dbReference type="InterPro" id="IPR021309">
    <property type="entry name" value="YgaP-like_TM"/>
</dbReference>
<feature type="transmembrane region" description="Helical" evidence="1">
    <location>
        <begin position="17"/>
        <end position="48"/>
    </location>
</feature>
<evidence type="ECO:0000313" key="3">
    <source>
        <dbReference type="EMBL" id="KAA5605624.1"/>
    </source>
</evidence>
<accession>A0A5M6IBE7</accession>
<dbReference type="EMBL" id="VWPJ01000008">
    <property type="protein sequence ID" value="KAA5605624.1"/>
    <property type="molecule type" value="Genomic_DNA"/>
</dbReference>
<evidence type="ECO:0000259" key="2">
    <source>
        <dbReference type="Pfam" id="PF11127"/>
    </source>
</evidence>
<keyword evidence="1" id="KW-0812">Transmembrane</keyword>
<gene>
    <name evidence="3" type="ORF">F1188_10340</name>
</gene>
<keyword evidence="1" id="KW-0472">Membrane</keyword>
<organism evidence="3 4">
    <name type="scientific">Roseospira marina</name>
    <dbReference type="NCBI Taxonomy" id="140057"/>
    <lineage>
        <taxon>Bacteria</taxon>
        <taxon>Pseudomonadati</taxon>
        <taxon>Pseudomonadota</taxon>
        <taxon>Alphaproteobacteria</taxon>
        <taxon>Rhodospirillales</taxon>
        <taxon>Rhodospirillaceae</taxon>
        <taxon>Roseospira</taxon>
    </lineage>
</organism>
<proteinExistence type="predicted"/>
<sequence>MFDFERNVGFYDSIARIVIGMVLIAGAVFGGPSMIVGWVGVVPLATGLMGKCPMYKFMGFDTIKYS</sequence>
<dbReference type="RefSeq" id="WP_150062335.1">
    <property type="nucleotide sequence ID" value="NZ_JACHII010000002.1"/>
</dbReference>
<feature type="domain" description="Inner membrane protein YgaP-like transmembrane" evidence="2">
    <location>
        <begin position="5"/>
        <end position="63"/>
    </location>
</feature>
<keyword evidence="1" id="KW-1133">Transmembrane helix</keyword>
<dbReference type="AlphaFoldDB" id="A0A5M6IBE7"/>
<evidence type="ECO:0000256" key="1">
    <source>
        <dbReference type="SAM" id="Phobius"/>
    </source>
</evidence>
<dbReference type="Pfam" id="PF11127">
    <property type="entry name" value="YgaP-like_TM"/>
    <property type="match status" value="1"/>
</dbReference>
<name>A0A5M6IBE7_9PROT</name>
<reference evidence="3 4" key="1">
    <citation type="submission" date="2019-09" db="EMBL/GenBank/DDBJ databases">
        <title>Genome sequence of Roseospira marina, one of the more divergent members of the non-sulfur purple photosynthetic bacterial family, the Rhodospirillaceae.</title>
        <authorList>
            <person name="Meyer T."/>
            <person name="Kyndt J."/>
        </authorList>
    </citation>
    <scope>NUCLEOTIDE SEQUENCE [LARGE SCALE GENOMIC DNA]</scope>
    <source>
        <strain evidence="3 4">DSM 15113</strain>
    </source>
</reference>
<keyword evidence="4" id="KW-1185">Reference proteome</keyword>
<protein>
    <submittedName>
        <fullName evidence="3">DUF2892 domain-containing protein</fullName>
    </submittedName>
</protein>
<dbReference type="Proteomes" id="UP000324065">
    <property type="component" value="Unassembled WGS sequence"/>
</dbReference>